<feature type="region of interest" description="Disordered" evidence="1">
    <location>
        <begin position="19"/>
        <end position="98"/>
    </location>
</feature>
<accession>A0ABN6MZW9</accession>
<name>A0ABN6MZW9_9BACT</name>
<reference evidence="4" key="1">
    <citation type="journal article" date="2022" name="Int. J. Syst. Evol. Microbiol.">
        <title>Anaeromyxobacter oryzae sp. nov., Anaeromyxobacter diazotrophicus sp. nov. and Anaeromyxobacter paludicola sp. nov., isolated from paddy soils.</title>
        <authorList>
            <person name="Itoh H."/>
            <person name="Xu Z."/>
            <person name="Mise K."/>
            <person name="Masuda Y."/>
            <person name="Ushijima N."/>
            <person name="Hayakawa C."/>
            <person name="Shiratori Y."/>
            <person name="Senoo K."/>
        </authorList>
    </citation>
    <scope>NUCLEOTIDE SEQUENCE [LARGE SCALE GENOMIC DNA]</scope>
    <source>
        <strain evidence="4">Red232</strain>
    </source>
</reference>
<keyword evidence="4" id="KW-1185">Reference proteome</keyword>
<evidence type="ECO:0000256" key="1">
    <source>
        <dbReference type="SAM" id="MobiDB-lite"/>
    </source>
</evidence>
<feature type="region of interest" description="Disordered" evidence="1">
    <location>
        <begin position="208"/>
        <end position="227"/>
    </location>
</feature>
<keyword evidence="2" id="KW-0732">Signal</keyword>
<protein>
    <recommendedName>
        <fullName evidence="5">SbsA Ig-like domain-containing protein</fullName>
    </recommendedName>
</protein>
<feature type="compositionally biased region" description="Pro residues" evidence="1">
    <location>
        <begin position="76"/>
        <end position="96"/>
    </location>
</feature>
<dbReference type="PROSITE" id="PS51257">
    <property type="entry name" value="PROKAR_LIPOPROTEIN"/>
    <property type="match status" value="1"/>
</dbReference>
<organism evidence="3 4">
    <name type="scientific">Anaeromyxobacter oryzae</name>
    <dbReference type="NCBI Taxonomy" id="2918170"/>
    <lineage>
        <taxon>Bacteria</taxon>
        <taxon>Pseudomonadati</taxon>
        <taxon>Myxococcota</taxon>
        <taxon>Myxococcia</taxon>
        <taxon>Myxococcales</taxon>
        <taxon>Cystobacterineae</taxon>
        <taxon>Anaeromyxobacteraceae</taxon>
        <taxon>Anaeromyxobacter</taxon>
    </lineage>
</organism>
<evidence type="ECO:0000313" key="4">
    <source>
        <dbReference type="Proteomes" id="UP001162891"/>
    </source>
</evidence>
<dbReference type="RefSeq" id="WP_248356714.1">
    <property type="nucleotide sequence ID" value="NZ_AP025591.1"/>
</dbReference>
<dbReference type="Proteomes" id="UP001162891">
    <property type="component" value="Chromosome"/>
</dbReference>
<feature type="chain" id="PRO_5047120078" description="SbsA Ig-like domain-containing protein" evidence="2">
    <location>
        <begin position="28"/>
        <end position="227"/>
    </location>
</feature>
<feature type="compositionally biased region" description="Low complexity" evidence="1">
    <location>
        <begin position="65"/>
        <end position="75"/>
    </location>
</feature>
<evidence type="ECO:0000313" key="3">
    <source>
        <dbReference type="EMBL" id="BDG06519.1"/>
    </source>
</evidence>
<proteinExistence type="predicted"/>
<evidence type="ECO:0008006" key="5">
    <source>
        <dbReference type="Google" id="ProtNLM"/>
    </source>
</evidence>
<dbReference type="EMBL" id="AP025591">
    <property type="protein sequence ID" value="BDG06519.1"/>
    <property type="molecule type" value="Genomic_DNA"/>
</dbReference>
<gene>
    <name evidence="3" type="ORF">AMOR_55150</name>
</gene>
<feature type="signal peptide" evidence="2">
    <location>
        <begin position="1"/>
        <end position="27"/>
    </location>
</feature>
<sequence>MPKPPRAACALLASGLLAACSPGPASAPAAAVTPETATPPAAEQPLAQATPQPGALAAPPPGAPAPSGTPSGTPEAAPPETAPPRPEPPPPPPPSPVTAVLRQVAAVEPGGAATALARTGETVVDPSVSFRVELAVPTTDARLVLLDGADALVSASGSQEVGATTRLTLSPAAPLTPGARYTLRVDGAVTRELHDSSGKAYAPAALALRAAGQPPPPEPKQKPKKRR</sequence>
<feature type="compositionally biased region" description="Low complexity" evidence="1">
    <location>
        <begin position="19"/>
        <end position="57"/>
    </location>
</feature>
<evidence type="ECO:0000256" key="2">
    <source>
        <dbReference type="SAM" id="SignalP"/>
    </source>
</evidence>